<keyword evidence="3" id="KW-0862">Zinc</keyword>
<dbReference type="PANTHER" id="PTHR13363:SF5">
    <property type="entry name" value="E3 UBIQUITIN-PROTEIN LIGASE RNF123"/>
    <property type="match status" value="1"/>
</dbReference>
<evidence type="ECO:0000313" key="8">
    <source>
        <dbReference type="WBParaSite" id="Gr19_v10_g15114.t1"/>
    </source>
</evidence>
<feature type="compositionally biased region" description="Basic and acidic residues" evidence="5">
    <location>
        <begin position="18"/>
        <end position="37"/>
    </location>
</feature>
<dbReference type="Gene3D" id="2.60.120.920">
    <property type="match status" value="1"/>
</dbReference>
<reference evidence="8" key="1">
    <citation type="submission" date="2022-11" db="UniProtKB">
        <authorList>
            <consortium name="WormBaseParasite"/>
        </authorList>
    </citation>
    <scope>IDENTIFICATION</scope>
</reference>
<dbReference type="Proteomes" id="UP000887572">
    <property type="component" value="Unplaced"/>
</dbReference>
<proteinExistence type="predicted"/>
<evidence type="ECO:0000259" key="6">
    <source>
        <dbReference type="PROSITE" id="PS50188"/>
    </source>
</evidence>
<dbReference type="InterPro" id="IPR013320">
    <property type="entry name" value="ConA-like_dom_sf"/>
</dbReference>
<dbReference type="InterPro" id="IPR045129">
    <property type="entry name" value="RNF123/RKP/RSPRY1"/>
</dbReference>
<dbReference type="GO" id="GO:0051603">
    <property type="term" value="P:proteolysis involved in protein catabolic process"/>
    <property type="evidence" value="ECO:0007669"/>
    <property type="project" value="TreeGrafter"/>
</dbReference>
<feature type="compositionally biased region" description="Polar residues" evidence="5">
    <location>
        <begin position="1"/>
        <end position="12"/>
    </location>
</feature>
<dbReference type="SUPFAM" id="SSF49899">
    <property type="entry name" value="Concanavalin A-like lectins/glucanases"/>
    <property type="match status" value="1"/>
</dbReference>
<dbReference type="InterPro" id="IPR043136">
    <property type="entry name" value="B30.2/SPRY_sf"/>
</dbReference>
<dbReference type="InterPro" id="IPR001870">
    <property type="entry name" value="B30.2/SPRY"/>
</dbReference>
<dbReference type="PANTHER" id="PTHR13363">
    <property type="entry name" value="RING FINGER AND SRY DOMAIN-CONTAINING"/>
    <property type="match status" value="1"/>
</dbReference>
<keyword evidence="4" id="KW-0175">Coiled coil</keyword>
<dbReference type="SMART" id="SM00449">
    <property type="entry name" value="SPRY"/>
    <property type="match status" value="1"/>
</dbReference>
<keyword evidence="7" id="KW-1185">Reference proteome</keyword>
<dbReference type="Pfam" id="PF00622">
    <property type="entry name" value="SPRY"/>
    <property type="match status" value="1"/>
</dbReference>
<dbReference type="WBParaSite" id="Gr19_v10_g15114.t1">
    <property type="protein sequence ID" value="Gr19_v10_g15114.t1"/>
    <property type="gene ID" value="Gr19_v10_g15114"/>
</dbReference>
<protein>
    <submittedName>
        <fullName evidence="8">B30.2/SPRY domain-containing protein</fullName>
    </submittedName>
</protein>
<sequence>MVNASDTVNGQNDEIEANNDKESMADQKEEEEQTKADQLEILREKIKQLELELMDMKQLMEEELKGINQYKEQRIAKMEQYQNKQQQTIDALTEKLTVSIDQFSLNHQEHEELLNAHKNLMEEKIGWLNKDQELCADQFSKMINGLGHKQKSDQEEFLRKMDESLNSVQAMVVVAEEQNLSNANKFAEIEQLNVLQQEKVVKMEKYQEEQQQNINALTEKQNLSNANKFAEIEQLNVLQQQKVVKMEKYQEAQQQNTNALTEKLKVSIDQFSLMQNDQKALLERLNRLEQKQTANSAQQKADQKALSAMKKYQKQQQLNIDALTEAQKANGPIPQNRWHSAACHDQLALSEPERLIVQFTGEKAGFHSVFAERPMPIKNYGIFYYEVTILGGAGYAHIGLATKSMQLNAWVGDYEGTYAYDSWGRFWGHAVEGCSHSHGRPHVEEKPRFGVGDVVGCGVNLANRQIIYTNNGELLETTGLFVSSADDLFPCVSLFHSGDTIEANFGPDFEYKF</sequence>
<evidence type="ECO:0000256" key="3">
    <source>
        <dbReference type="ARBA" id="ARBA00022833"/>
    </source>
</evidence>
<dbReference type="CDD" id="cd12885">
    <property type="entry name" value="SPRY_RanBP_like"/>
    <property type="match status" value="1"/>
</dbReference>
<dbReference type="AlphaFoldDB" id="A0A914HBM4"/>
<dbReference type="InterPro" id="IPR003877">
    <property type="entry name" value="SPRY_dom"/>
</dbReference>
<name>A0A914HBM4_GLORO</name>
<feature type="domain" description="B30.2/SPRY" evidence="6">
    <location>
        <begin position="316"/>
        <end position="510"/>
    </location>
</feature>
<evidence type="ECO:0000256" key="1">
    <source>
        <dbReference type="ARBA" id="ARBA00022723"/>
    </source>
</evidence>
<evidence type="ECO:0000313" key="7">
    <source>
        <dbReference type="Proteomes" id="UP000887572"/>
    </source>
</evidence>
<accession>A0A914HBM4</accession>
<dbReference type="GO" id="GO:0004842">
    <property type="term" value="F:ubiquitin-protein transferase activity"/>
    <property type="evidence" value="ECO:0007669"/>
    <property type="project" value="InterPro"/>
</dbReference>
<evidence type="ECO:0000256" key="5">
    <source>
        <dbReference type="SAM" id="MobiDB-lite"/>
    </source>
</evidence>
<organism evidence="7 8">
    <name type="scientific">Globodera rostochiensis</name>
    <name type="common">Golden nematode worm</name>
    <name type="synonym">Heterodera rostochiensis</name>
    <dbReference type="NCBI Taxonomy" id="31243"/>
    <lineage>
        <taxon>Eukaryota</taxon>
        <taxon>Metazoa</taxon>
        <taxon>Ecdysozoa</taxon>
        <taxon>Nematoda</taxon>
        <taxon>Chromadorea</taxon>
        <taxon>Rhabditida</taxon>
        <taxon>Tylenchina</taxon>
        <taxon>Tylenchomorpha</taxon>
        <taxon>Tylenchoidea</taxon>
        <taxon>Heteroderidae</taxon>
        <taxon>Heteroderinae</taxon>
        <taxon>Globodera</taxon>
    </lineage>
</organism>
<keyword evidence="1" id="KW-0479">Metal-binding</keyword>
<feature type="coiled-coil region" evidence="4">
    <location>
        <begin position="189"/>
        <end position="291"/>
    </location>
</feature>
<keyword evidence="2" id="KW-0863">Zinc-finger</keyword>
<dbReference type="PROSITE" id="PS50188">
    <property type="entry name" value="B302_SPRY"/>
    <property type="match status" value="1"/>
</dbReference>
<evidence type="ECO:0000256" key="2">
    <source>
        <dbReference type="ARBA" id="ARBA00022771"/>
    </source>
</evidence>
<dbReference type="InterPro" id="IPR044736">
    <property type="entry name" value="Gid1/RanBPM/SPLA_SPRY"/>
</dbReference>
<dbReference type="GO" id="GO:0008270">
    <property type="term" value="F:zinc ion binding"/>
    <property type="evidence" value="ECO:0007669"/>
    <property type="project" value="UniProtKB-KW"/>
</dbReference>
<feature type="region of interest" description="Disordered" evidence="5">
    <location>
        <begin position="1"/>
        <end position="37"/>
    </location>
</feature>
<evidence type="ECO:0000256" key="4">
    <source>
        <dbReference type="SAM" id="Coils"/>
    </source>
</evidence>
<dbReference type="GO" id="GO:0005737">
    <property type="term" value="C:cytoplasm"/>
    <property type="evidence" value="ECO:0007669"/>
    <property type="project" value="TreeGrafter"/>
</dbReference>